<accession>A0ABY1N7F0</accession>
<protein>
    <recommendedName>
        <fullName evidence="1">DUF58 domain-containing protein</fullName>
    </recommendedName>
</protein>
<sequence length="294" mass="32798">MSAAPHLRSQAEAEAARLPPLLAHAEHLAGTVLLGEHGRRRAGMGDDFWQYRPVQPGDSLRHIDWRRSAKSDAQFVRQREWQVAQSVMMWVDTAPSMLFASDKETPQKADRARLLALALAILLIRNGERVGLTGTDLPPRRGELQIMRLAEVFLRDDADGERPDYGTPESRAMLPHARAVFISDFMGDFDAVQVALTKAADRGVVGACLQVLDPAEEEFPYKGRAVFESMGGTVSHDTKKADDLKVRYLERLAERQAALQDLCRTTGWLYGHHSTGQSAQTALLWLHQALERRA</sequence>
<dbReference type="PANTHER" id="PTHR33608">
    <property type="entry name" value="BLL2464 PROTEIN"/>
    <property type="match status" value="1"/>
</dbReference>
<dbReference type="Proteomes" id="UP001157961">
    <property type="component" value="Unassembled WGS sequence"/>
</dbReference>
<dbReference type="EMBL" id="FXTY01000001">
    <property type="protein sequence ID" value="SMP02433.1"/>
    <property type="molecule type" value="Genomic_DNA"/>
</dbReference>
<reference evidence="2 3" key="1">
    <citation type="submission" date="2017-05" db="EMBL/GenBank/DDBJ databases">
        <authorList>
            <person name="Varghese N."/>
            <person name="Submissions S."/>
        </authorList>
    </citation>
    <scope>NUCLEOTIDE SEQUENCE [LARGE SCALE GENOMIC DNA]</scope>
    <source>
        <strain evidence="2 3">DSM 29734</strain>
    </source>
</reference>
<keyword evidence="3" id="KW-1185">Reference proteome</keyword>
<evidence type="ECO:0000313" key="3">
    <source>
        <dbReference type="Proteomes" id="UP001157961"/>
    </source>
</evidence>
<proteinExistence type="predicted"/>
<gene>
    <name evidence="2" type="ORF">SAMN06265373_101253</name>
</gene>
<dbReference type="RefSeq" id="WP_283424121.1">
    <property type="nucleotide sequence ID" value="NZ_FXTY01000001.1"/>
</dbReference>
<dbReference type="PANTHER" id="PTHR33608:SF6">
    <property type="entry name" value="BLL2464 PROTEIN"/>
    <property type="match status" value="1"/>
</dbReference>
<evidence type="ECO:0000259" key="1">
    <source>
        <dbReference type="Pfam" id="PF01882"/>
    </source>
</evidence>
<comment type="caution">
    <text evidence="2">The sequence shown here is derived from an EMBL/GenBank/DDBJ whole genome shotgun (WGS) entry which is preliminary data.</text>
</comment>
<feature type="domain" description="DUF58" evidence="1">
    <location>
        <begin position="50"/>
        <end position="255"/>
    </location>
</feature>
<dbReference type="InterPro" id="IPR002881">
    <property type="entry name" value="DUF58"/>
</dbReference>
<dbReference type="Pfam" id="PF01882">
    <property type="entry name" value="DUF58"/>
    <property type="match status" value="1"/>
</dbReference>
<evidence type="ECO:0000313" key="2">
    <source>
        <dbReference type="EMBL" id="SMP02433.1"/>
    </source>
</evidence>
<organism evidence="2 3">
    <name type="scientific">Shimia sagamensis</name>
    <dbReference type="NCBI Taxonomy" id="1566352"/>
    <lineage>
        <taxon>Bacteria</taxon>
        <taxon>Pseudomonadati</taxon>
        <taxon>Pseudomonadota</taxon>
        <taxon>Alphaproteobacteria</taxon>
        <taxon>Rhodobacterales</taxon>
        <taxon>Roseobacteraceae</taxon>
    </lineage>
</organism>
<name>A0ABY1N7F0_9RHOB</name>